<dbReference type="AlphaFoldDB" id="A0AAD5MQ07"/>
<evidence type="ECO:0000313" key="2">
    <source>
        <dbReference type="EMBL" id="KAJ1362670.1"/>
    </source>
</evidence>
<comment type="caution">
    <text evidence="2">The sequence shown here is derived from an EMBL/GenBank/DDBJ whole genome shotgun (WGS) entry which is preliminary data.</text>
</comment>
<keyword evidence="1" id="KW-0472">Membrane</keyword>
<sequence length="370" mass="41262">MEVYPNESTRDLEQILGYSCSTIARHLNEMGCRKNVSLRERRSYGRICNKMGGFTHLANSVAGEDPHMCVVASGAKNWVSSVGGQTKLGYKFPLHIPCEWDGAGIACGWNILWSDRVNTFAGDQYSFSSTEILPNSTLAELRADEHESYLFINSTGSGYVVDELYAMQFTFSFLSIAAWTAGVITYAMLGLNRCIAICYYGTKLKALNQVSVAIVLSLCTWIIGIVAAFLGTIPKPLVGVRRDMWTVSFLTTRGKRPVLSISIRVIAQRLKICGELSNRLSQMPEYGRSAIARYLNEMGYRKAMALWTPRALSNYDRAARMIICECIMQRPAQAGLSFFVTKVCRLDQNTRCWGIQGHVALRTSSTTNRQ</sequence>
<keyword evidence="1" id="KW-1133">Transmembrane helix</keyword>
<accession>A0AAD5MQ07</accession>
<organism evidence="2 3">
    <name type="scientific">Parelaphostrongylus tenuis</name>
    <name type="common">Meningeal worm</name>
    <dbReference type="NCBI Taxonomy" id="148309"/>
    <lineage>
        <taxon>Eukaryota</taxon>
        <taxon>Metazoa</taxon>
        <taxon>Ecdysozoa</taxon>
        <taxon>Nematoda</taxon>
        <taxon>Chromadorea</taxon>
        <taxon>Rhabditida</taxon>
        <taxon>Rhabditina</taxon>
        <taxon>Rhabditomorpha</taxon>
        <taxon>Strongyloidea</taxon>
        <taxon>Metastrongylidae</taxon>
        <taxon>Parelaphostrongylus</taxon>
    </lineage>
</organism>
<dbReference type="EMBL" id="JAHQIW010004519">
    <property type="protein sequence ID" value="KAJ1362670.1"/>
    <property type="molecule type" value="Genomic_DNA"/>
</dbReference>
<feature type="transmembrane region" description="Helical" evidence="1">
    <location>
        <begin position="169"/>
        <end position="189"/>
    </location>
</feature>
<gene>
    <name evidence="2" type="ORF">KIN20_022315</name>
</gene>
<dbReference type="Proteomes" id="UP001196413">
    <property type="component" value="Unassembled WGS sequence"/>
</dbReference>
<proteinExistence type="predicted"/>
<keyword evidence="3" id="KW-1185">Reference proteome</keyword>
<keyword evidence="1" id="KW-0812">Transmembrane</keyword>
<protein>
    <submittedName>
        <fullName evidence="2">Uncharacterized protein</fullName>
    </submittedName>
</protein>
<reference evidence="2" key="1">
    <citation type="submission" date="2021-06" db="EMBL/GenBank/DDBJ databases">
        <title>Parelaphostrongylus tenuis whole genome reference sequence.</title>
        <authorList>
            <person name="Garwood T.J."/>
            <person name="Larsen P.A."/>
            <person name="Fountain-Jones N.M."/>
            <person name="Garbe J.R."/>
            <person name="Macchietto M.G."/>
            <person name="Kania S.A."/>
            <person name="Gerhold R.W."/>
            <person name="Richards J.E."/>
            <person name="Wolf T.M."/>
        </authorList>
    </citation>
    <scope>NUCLEOTIDE SEQUENCE</scope>
    <source>
        <strain evidence="2">MNPRO001-30</strain>
        <tissue evidence="2">Meninges</tissue>
    </source>
</reference>
<evidence type="ECO:0000256" key="1">
    <source>
        <dbReference type="SAM" id="Phobius"/>
    </source>
</evidence>
<feature type="transmembrane region" description="Helical" evidence="1">
    <location>
        <begin position="210"/>
        <end position="233"/>
    </location>
</feature>
<evidence type="ECO:0000313" key="3">
    <source>
        <dbReference type="Proteomes" id="UP001196413"/>
    </source>
</evidence>
<name>A0AAD5MQ07_PARTN</name>
<dbReference type="SUPFAM" id="SSF81321">
    <property type="entry name" value="Family A G protein-coupled receptor-like"/>
    <property type="match status" value="1"/>
</dbReference>